<protein>
    <submittedName>
        <fullName evidence="1">Uncharacterized protein</fullName>
    </submittedName>
</protein>
<organism evidence="1 2">
    <name type="scientific">Deinococcus humi</name>
    <dbReference type="NCBI Taxonomy" id="662880"/>
    <lineage>
        <taxon>Bacteria</taxon>
        <taxon>Thermotogati</taxon>
        <taxon>Deinococcota</taxon>
        <taxon>Deinococci</taxon>
        <taxon>Deinococcales</taxon>
        <taxon>Deinococcaceae</taxon>
        <taxon>Deinococcus</taxon>
    </lineage>
</organism>
<comment type="caution">
    <text evidence="1">The sequence shown here is derived from an EMBL/GenBank/DDBJ whole genome shotgun (WGS) entry which is preliminary data.</text>
</comment>
<reference evidence="1 2" key="1">
    <citation type="submission" date="2020-08" db="EMBL/GenBank/DDBJ databases">
        <title>Genomic Encyclopedia of Type Strains, Phase IV (KMG-IV): sequencing the most valuable type-strain genomes for metagenomic binning, comparative biology and taxonomic classification.</title>
        <authorList>
            <person name="Goeker M."/>
        </authorList>
    </citation>
    <scope>NUCLEOTIDE SEQUENCE [LARGE SCALE GENOMIC DNA]</scope>
    <source>
        <strain evidence="1 2">DSM 27939</strain>
    </source>
</reference>
<evidence type="ECO:0000313" key="2">
    <source>
        <dbReference type="Proteomes" id="UP000552709"/>
    </source>
</evidence>
<keyword evidence="2" id="KW-1185">Reference proteome</keyword>
<gene>
    <name evidence="1" type="ORF">HNQ08_005381</name>
</gene>
<dbReference type="EMBL" id="JACHFL010000032">
    <property type="protein sequence ID" value="MBB5366252.1"/>
    <property type="molecule type" value="Genomic_DNA"/>
</dbReference>
<accession>A0A7W8JZV4</accession>
<evidence type="ECO:0000313" key="1">
    <source>
        <dbReference type="EMBL" id="MBB5366252.1"/>
    </source>
</evidence>
<sequence length="34" mass="3684">MAAFGSYALLAPVSPRLGWLLAIQVNFVFLLSAF</sequence>
<dbReference type="Proteomes" id="UP000552709">
    <property type="component" value="Unassembled WGS sequence"/>
</dbReference>
<name>A0A7W8JZV4_9DEIO</name>
<proteinExistence type="predicted"/>
<dbReference type="AlphaFoldDB" id="A0A7W8JZV4"/>